<accession>A0A368JEJ0</accession>
<comment type="function">
    <text evidence="1">May be involved in the biogenesis of curli organelles.</text>
</comment>
<protein>
    <recommendedName>
        <fullName evidence="2">Curli production assembly/transport component CsgF</fullName>
    </recommendedName>
</protein>
<dbReference type="AlphaFoldDB" id="A0A368JEJ0"/>
<dbReference type="Proteomes" id="UP000253383">
    <property type="component" value="Unassembled WGS sequence"/>
</dbReference>
<dbReference type="EMBL" id="QOWE01000044">
    <property type="protein sequence ID" value="RCR65496.1"/>
    <property type="molecule type" value="Genomic_DNA"/>
</dbReference>
<comment type="caution">
    <text evidence="5">The sequence shown here is derived from an EMBL/GenBank/DDBJ whole genome shotgun (WGS) entry which is preliminary data.</text>
</comment>
<feature type="signal peptide" evidence="4">
    <location>
        <begin position="1"/>
        <end position="22"/>
    </location>
</feature>
<evidence type="ECO:0000313" key="5">
    <source>
        <dbReference type="EMBL" id="RCR65496.1"/>
    </source>
</evidence>
<feature type="chain" id="PRO_5016976198" description="Curli production assembly/transport component CsgF" evidence="4">
    <location>
        <begin position="23"/>
        <end position="143"/>
    </location>
</feature>
<evidence type="ECO:0000256" key="4">
    <source>
        <dbReference type="SAM" id="SignalP"/>
    </source>
</evidence>
<gene>
    <name evidence="5" type="ORF">DUE52_31610</name>
</gene>
<dbReference type="InterPro" id="IPR018893">
    <property type="entry name" value="T8SS_CsgF"/>
</dbReference>
<reference evidence="5 6" key="1">
    <citation type="submission" date="2018-07" db="EMBL/GenBank/DDBJ databases">
        <title>Genome analysis of Larkinella rosea.</title>
        <authorList>
            <person name="Zhou Z."/>
            <person name="Wang G."/>
        </authorList>
    </citation>
    <scope>NUCLEOTIDE SEQUENCE [LARGE SCALE GENOMIC DNA]</scope>
    <source>
        <strain evidence="6">zzj9</strain>
    </source>
</reference>
<proteinExistence type="predicted"/>
<evidence type="ECO:0000256" key="3">
    <source>
        <dbReference type="ARBA" id="ARBA00022729"/>
    </source>
</evidence>
<evidence type="ECO:0000256" key="2">
    <source>
        <dbReference type="ARBA" id="ARBA00014031"/>
    </source>
</evidence>
<keyword evidence="3 4" id="KW-0732">Signal</keyword>
<dbReference type="RefSeq" id="WP_114410144.1">
    <property type="nucleotide sequence ID" value="NZ_QOWE01000044.1"/>
</dbReference>
<sequence length="143" mass="15708">MKKLVVICSLLLCFISAKSVQAQSLTYQPKNPAFGGNTFNYQWLLSSAQAQDQFKDPAATKTVGGAASFKRSPVDEMTESLQRQLMSRITRDLIEKQFGEEGLKEGTFQFGDMQVVISNSADGVNIRVNDGKGGESNITVPYF</sequence>
<dbReference type="OrthoDB" id="1443407at2"/>
<name>A0A368JEJ0_9BACT</name>
<evidence type="ECO:0000313" key="6">
    <source>
        <dbReference type="Proteomes" id="UP000253383"/>
    </source>
</evidence>
<dbReference type="Pfam" id="PF10614">
    <property type="entry name" value="CsgF"/>
    <property type="match status" value="1"/>
</dbReference>
<organism evidence="5 6">
    <name type="scientific">Larkinella punicea</name>
    <dbReference type="NCBI Taxonomy" id="2315727"/>
    <lineage>
        <taxon>Bacteria</taxon>
        <taxon>Pseudomonadati</taxon>
        <taxon>Bacteroidota</taxon>
        <taxon>Cytophagia</taxon>
        <taxon>Cytophagales</taxon>
        <taxon>Spirosomataceae</taxon>
        <taxon>Larkinella</taxon>
    </lineage>
</organism>
<keyword evidence="6" id="KW-1185">Reference proteome</keyword>
<evidence type="ECO:0000256" key="1">
    <source>
        <dbReference type="ARBA" id="ARBA00003989"/>
    </source>
</evidence>